<dbReference type="EMBL" id="JACBKZ010000014">
    <property type="protein sequence ID" value="KAF5932789.1"/>
    <property type="molecule type" value="Genomic_DNA"/>
</dbReference>
<reference evidence="1 2" key="2">
    <citation type="submission" date="2020-07" db="EMBL/GenBank/DDBJ databases">
        <title>Genome assembly of wild tea tree DASZ reveals pedigree and selection history of tea varieties.</title>
        <authorList>
            <person name="Zhang W."/>
        </authorList>
    </citation>
    <scope>NUCLEOTIDE SEQUENCE [LARGE SCALE GENOMIC DNA]</scope>
    <source>
        <strain evidence="2">cv. G240</strain>
        <tissue evidence="1">Leaf</tissue>
    </source>
</reference>
<protein>
    <submittedName>
        <fullName evidence="1">Uncharacterized protein</fullName>
    </submittedName>
</protein>
<comment type="caution">
    <text evidence="1">The sequence shown here is derived from an EMBL/GenBank/DDBJ whole genome shotgun (WGS) entry which is preliminary data.</text>
</comment>
<keyword evidence="2" id="KW-1185">Reference proteome</keyword>
<accession>A0A7J7FWV9</accession>
<evidence type="ECO:0000313" key="1">
    <source>
        <dbReference type="EMBL" id="KAF5932789.1"/>
    </source>
</evidence>
<reference evidence="2" key="1">
    <citation type="journal article" date="2020" name="Nat. Commun.">
        <title>Genome assembly of wild tea tree DASZ reveals pedigree and selection history of tea varieties.</title>
        <authorList>
            <person name="Zhang W."/>
            <person name="Zhang Y."/>
            <person name="Qiu H."/>
            <person name="Guo Y."/>
            <person name="Wan H."/>
            <person name="Zhang X."/>
            <person name="Scossa F."/>
            <person name="Alseekh S."/>
            <person name="Zhang Q."/>
            <person name="Wang P."/>
            <person name="Xu L."/>
            <person name="Schmidt M.H."/>
            <person name="Jia X."/>
            <person name="Li D."/>
            <person name="Zhu A."/>
            <person name="Guo F."/>
            <person name="Chen W."/>
            <person name="Ni D."/>
            <person name="Usadel B."/>
            <person name="Fernie A.R."/>
            <person name="Wen W."/>
        </authorList>
    </citation>
    <scope>NUCLEOTIDE SEQUENCE [LARGE SCALE GENOMIC DNA]</scope>
    <source>
        <strain evidence="2">cv. G240</strain>
    </source>
</reference>
<organism evidence="1 2">
    <name type="scientific">Camellia sinensis</name>
    <name type="common">Tea plant</name>
    <name type="synonym">Thea sinensis</name>
    <dbReference type="NCBI Taxonomy" id="4442"/>
    <lineage>
        <taxon>Eukaryota</taxon>
        <taxon>Viridiplantae</taxon>
        <taxon>Streptophyta</taxon>
        <taxon>Embryophyta</taxon>
        <taxon>Tracheophyta</taxon>
        <taxon>Spermatophyta</taxon>
        <taxon>Magnoliopsida</taxon>
        <taxon>eudicotyledons</taxon>
        <taxon>Gunneridae</taxon>
        <taxon>Pentapetalae</taxon>
        <taxon>asterids</taxon>
        <taxon>Ericales</taxon>
        <taxon>Theaceae</taxon>
        <taxon>Camellia</taxon>
    </lineage>
</organism>
<sequence>MAVPYRTETLWQPLICLKFRTISLTEKGKSLRVVLSQNANLTLFPQVNRVRRDIRENTLILMFPKRPEDN</sequence>
<dbReference type="AlphaFoldDB" id="A0A7J7FWV9"/>
<dbReference type="Proteomes" id="UP000593564">
    <property type="component" value="Unassembled WGS sequence"/>
</dbReference>
<gene>
    <name evidence="1" type="ORF">HYC85_028960</name>
</gene>
<proteinExistence type="predicted"/>
<evidence type="ECO:0000313" key="2">
    <source>
        <dbReference type="Proteomes" id="UP000593564"/>
    </source>
</evidence>
<name>A0A7J7FWV9_CAMSI</name>